<dbReference type="GeneID" id="5036777"/>
<dbReference type="AlphaFoldDB" id="A0DKM8"/>
<gene>
    <name evidence="1" type="ORF">GSPATT00017925001</name>
</gene>
<dbReference type="HOGENOM" id="CLU_1153593_0_0_1"/>
<dbReference type="InParanoid" id="A0DKM8"/>
<dbReference type="OMA" id="FMEINGQ"/>
<accession>A0DKM8</accession>
<dbReference type="EMBL" id="CT868474">
    <property type="protein sequence ID" value="CAK83595.1"/>
    <property type="molecule type" value="Genomic_DNA"/>
</dbReference>
<proteinExistence type="predicted"/>
<name>A0DKM8_PARTE</name>
<keyword evidence="2" id="KW-1185">Reference proteome</keyword>
<evidence type="ECO:0000313" key="1">
    <source>
        <dbReference type="EMBL" id="CAK83595.1"/>
    </source>
</evidence>
<protein>
    <submittedName>
        <fullName evidence="1">Uncharacterized protein</fullName>
    </submittedName>
</protein>
<evidence type="ECO:0000313" key="2">
    <source>
        <dbReference type="Proteomes" id="UP000000600"/>
    </source>
</evidence>
<dbReference type="Proteomes" id="UP000000600">
    <property type="component" value="Unassembled WGS sequence"/>
</dbReference>
<sequence>MQNIKKSKYRLKDVIEGKTINDEKSAQKFVQLSHIKKNVSEFNELKSTLQDRKVTFAKFAFRQQELIDDKKTWPCLKRNMYKNKNRFYVNNRVNTKVRSLQISQIISVIILTQKSLEPSKRVLRRYAHWEWDQEQDDKKEVPPSYKFTSKTEFEYKKKLETKDAEKKLRKDIIKKWASSLPDVAGLTAFGKQFTMQSSPLRSTKTTLSKTHTHFSSNPRSESLLFVSGLIHELDEIKQDNSKIRKKLRGTQTNLQKIIEKQQQQKVAFMEINGQ</sequence>
<organism evidence="1 2">
    <name type="scientific">Paramecium tetraurelia</name>
    <dbReference type="NCBI Taxonomy" id="5888"/>
    <lineage>
        <taxon>Eukaryota</taxon>
        <taxon>Sar</taxon>
        <taxon>Alveolata</taxon>
        <taxon>Ciliophora</taxon>
        <taxon>Intramacronucleata</taxon>
        <taxon>Oligohymenophorea</taxon>
        <taxon>Peniculida</taxon>
        <taxon>Parameciidae</taxon>
        <taxon>Paramecium</taxon>
    </lineage>
</organism>
<dbReference type="KEGG" id="ptm:GSPATT00017925001"/>
<dbReference type="RefSeq" id="XP_001450992.1">
    <property type="nucleotide sequence ID" value="XM_001450955.1"/>
</dbReference>
<reference evidence="1 2" key="1">
    <citation type="journal article" date="2006" name="Nature">
        <title>Global trends of whole-genome duplications revealed by the ciliate Paramecium tetraurelia.</title>
        <authorList>
            <consortium name="Genoscope"/>
            <person name="Aury J.-M."/>
            <person name="Jaillon O."/>
            <person name="Duret L."/>
            <person name="Noel B."/>
            <person name="Jubin C."/>
            <person name="Porcel B.M."/>
            <person name="Segurens B."/>
            <person name="Daubin V."/>
            <person name="Anthouard V."/>
            <person name="Aiach N."/>
            <person name="Arnaiz O."/>
            <person name="Billaut A."/>
            <person name="Beisson J."/>
            <person name="Blanc I."/>
            <person name="Bouhouche K."/>
            <person name="Camara F."/>
            <person name="Duharcourt S."/>
            <person name="Guigo R."/>
            <person name="Gogendeau D."/>
            <person name="Katinka M."/>
            <person name="Keller A.-M."/>
            <person name="Kissmehl R."/>
            <person name="Klotz C."/>
            <person name="Koll F."/>
            <person name="Le Moue A."/>
            <person name="Lepere C."/>
            <person name="Malinsky S."/>
            <person name="Nowacki M."/>
            <person name="Nowak J.K."/>
            <person name="Plattner H."/>
            <person name="Poulain J."/>
            <person name="Ruiz F."/>
            <person name="Serrano V."/>
            <person name="Zagulski M."/>
            <person name="Dessen P."/>
            <person name="Betermier M."/>
            <person name="Weissenbach J."/>
            <person name="Scarpelli C."/>
            <person name="Schachter V."/>
            <person name="Sperling L."/>
            <person name="Meyer E."/>
            <person name="Cohen J."/>
            <person name="Wincker P."/>
        </authorList>
    </citation>
    <scope>NUCLEOTIDE SEQUENCE [LARGE SCALE GENOMIC DNA]</scope>
    <source>
        <strain evidence="1 2">Stock d4-2</strain>
    </source>
</reference>